<dbReference type="AlphaFoldDB" id="A0A9D5CZX0"/>
<sequence length="100" mass="11609">MSDPAQDGKYENRSRTMAPTHIKHASRGYHHYGYDQRPSFIQRWYNKSLCVLFESCYLSRQLHEMKSMVSGSNFVLLLFVVVVCLISVASVIPNRWIKAL</sequence>
<feature type="transmembrane region" description="Helical" evidence="1">
    <location>
        <begin position="74"/>
        <end position="92"/>
    </location>
</feature>
<evidence type="ECO:0000313" key="2">
    <source>
        <dbReference type="EMBL" id="KAJ0982806.1"/>
    </source>
</evidence>
<dbReference type="Proteomes" id="UP001085076">
    <property type="component" value="Miscellaneous, Linkage group lg02"/>
</dbReference>
<protein>
    <submittedName>
        <fullName evidence="2">Uncharacterized protein</fullName>
    </submittedName>
</protein>
<gene>
    <name evidence="2" type="ORF">J5N97_011061</name>
</gene>
<comment type="caution">
    <text evidence="2">The sequence shown here is derived from an EMBL/GenBank/DDBJ whole genome shotgun (WGS) entry which is preliminary data.</text>
</comment>
<keyword evidence="1" id="KW-0812">Transmembrane</keyword>
<reference evidence="2" key="1">
    <citation type="submission" date="2021-03" db="EMBL/GenBank/DDBJ databases">
        <authorList>
            <person name="Li Z."/>
            <person name="Yang C."/>
        </authorList>
    </citation>
    <scope>NUCLEOTIDE SEQUENCE</scope>
    <source>
        <strain evidence="2">Dzin_1.0</strain>
        <tissue evidence="2">Leaf</tissue>
    </source>
</reference>
<proteinExistence type="predicted"/>
<accession>A0A9D5CZX0</accession>
<organism evidence="2 3">
    <name type="scientific">Dioscorea zingiberensis</name>
    <dbReference type="NCBI Taxonomy" id="325984"/>
    <lineage>
        <taxon>Eukaryota</taxon>
        <taxon>Viridiplantae</taxon>
        <taxon>Streptophyta</taxon>
        <taxon>Embryophyta</taxon>
        <taxon>Tracheophyta</taxon>
        <taxon>Spermatophyta</taxon>
        <taxon>Magnoliopsida</taxon>
        <taxon>Liliopsida</taxon>
        <taxon>Dioscoreales</taxon>
        <taxon>Dioscoreaceae</taxon>
        <taxon>Dioscorea</taxon>
    </lineage>
</organism>
<reference evidence="2" key="2">
    <citation type="journal article" date="2022" name="Hortic Res">
        <title>The genome of Dioscorea zingiberensis sheds light on the biosynthesis, origin and evolution of the medicinally important diosgenin saponins.</title>
        <authorList>
            <person name="Li Y."/>
            <person name="Tan C."/>
            <person name="Li Z."/>
            <person name="Guo J."/>
            <person name="Li S."/>
            <person name="Chen X."/>
            <person name="Wang C."/>
            <person name="Dai X."/>
            <person name="Yang H."/>
            <person name="Song W."/>
            <person name="Hou L."/>
            <person name="Xu J."/>
            <person name="Tong Z."/>
            <person name="Xu A."/>
            <person name="Yuan X."/>
            <person name="Wang W."/>
            <person name="Yang Q."/>
            <person name="Chen L."/>
            <person name="Sun Z."/>
            <person name="Wang K."/>
            <person name="Pan B."/>
            <person name="Chen J."/>
            <person name="Bao Y."/>
            <person name="Liu F."/>
            <person name="Qi X."/>
            <person name="Gang D.R."/>
            <person name="Wen J."/>
            <person name="Li J."/>
        </authorList>
    </citation>
    <scope>NUCLEOTIDE SEQUENCE</scope>
    <source>
        <strain evidence="2">Dzin_1.0</strain>
    </source>
</reference>
<name>A0A9D5CZX0_9LILI</name>
<keyword evidence="1" id="KW-0472">Membrane</keyword>
<keyword evidence="1" id="KW-1133">Transmembrane helix</keyword>
<keyword evidence="3" id="KW-1185">Reference proteome</keyword>
<evidence type="ECO:0000313" key="3">
    <source>
        <dbReference type="Proteomes" id="UP001085076"/>
    </source>
</evidence>
<evidence type="ECO:0000256" key="1">
    <source>
        <dbReference type="SAM" id="Phobius"/>
    </source>
</evidence>
<dbReference type="EMBL" id="JAGGNH010000002">
    <property type="protein sequence ID" value="KAJ0982806.1"/>
    <property type="molecule type" value="Genomic_DNA"/>
</dbReference>